<dbReference type="SMART" id="SM00382">
    <property type="entry name" value="AAA"/>
    <property type="match status" value="1"/>
</dbReference>
<dbReference type="PROSITE" id="PS50893">
    <property type="entry name" value="ABC_TRANSPORTER_2"/>
    <property type="match status" value="1"/>
</dbReference>
<dbReference type="PANTHER" id="PTHR42711:SF1">
    <property type="entry name" value="ABC-TRANSPORT PROTEIN, ATP-BINDING COMPONENT"/>
    <property type="match status" value="1"/>
</dbReference>
<keyword evidence="6" id="KW-1185">Reference proteome</keyword>
<name>A0A7Z7LCE9_9BACT</name>
<dbReference type="EMBL" id="LS974202">
    <property type="protein sequence ID" value="SSC11452.1"/>
    <property type="molecule type" value="Genomic_DNA"/>
</dbReference>
<dbReference type="SUPFAM" id="SSF52540">
    <property type="entry name" value="P-loop containing nucleoside triphosphate hydrolases"/>
    <property type="match status" value="1"/>
</dbReference>
<dbReference type="KEGG" id="minf:MESINF_0003"/>
<organism evidence="5 6">
    <name type="scientific">Mesotoga infera</name>
    <dbReference type="NCBI Taxonomy" id="1236046"/>
    <lineage>
        <taxon>Bacteria</taxon>
        <taxon>Thermotogati</taxon>
        <taxon>Thermotogota</taxon>
        <taxon>Thermotogae</taxon>
        <taxon>Kosmotogales</taxon>
        <taxon>Kosmotogaceae</taxon>
        <taxon>Mesotoga</taxon>
    </lineage>
</organism>
<dbReference type="PANTHER" id="PTHR42711">
    <property type="entry name" value="ABC TRANSPORTER ATP-BINDING PROTEIN"/>
    <property type="match status" value="1"/>
</dbReference>
<dbReference type="GO" id="GO:0016887">
    <property type="term" value="F:ATP hydrolysis activity"/>
    <property type="evidence" value="ECO:0007669"/>
    <property type="project" value="InterPro"/>
</dbReference>
<evidence type="ECO:0000313" key="5">
    <source>
        <dbReference type="EMBL" id="SSC11452.1"/>
    </source>
</evidence>
<dbReference type="PROSITE" id="PS00211">
    <property type="entry name" value="ABC_TRANSPORTER_1"/>
    <property type="match status" value="1"/>
</dbReference>
<dbReference type="InterPro" id="IPR050763">
    <property type="entry name" value="ABC_transporter_ATP-binding"/>
</dbReference>
<keyword evidence="1" id="KW-0813">Transport</keyword>
<reference evidence="5 6" key="1">
    <citation type="submission" date="2017-01" db="EMBL/GenBank/DDBJ databases">
        <authorList>
            <person name="Erauso G."/>
        </authorList>
    </citation>
    <scope>NUCLEOTIDE SEQUENCE [LARGE SCALE GENOMIC DNA]</scope>
    <source>
        <strain evidence="5">MESINF1</strain>
    </source>
</reference>
<evidence type="ECO:0000313" key="6">
    <source>
        <dbReference type="Proteomes" id="UP000250796"/>
    </source>
</evidence>
<keyword evidence="2" id="KW-0547">Nucleotide-binding</keyword>
<dbReference type="InterPro" id="IPR017871">
    <property type="entry name" value="ABC_transporter-like_CS"/>
</dbReference>
<keyword evidence="3" id="KW-0067">ATP-binding</keyword>
<dbReference type="InterPro" id="IPR003593">
    <property type="entry name" value="AAA+_ATPase"/>
</dbReference>
<evidence type="ECO:0000259" key="4">
    <source>
        <dbReference type="PROSITE" id="PS50893"/>
    </source>
</evidence>
<feature type="domain" description="ABC transporter" evidence="4">
    <location>
        <begin position="4"/>
        <end position="247"/>
    </location>
</feature>
<dbReference type="Pfam" id="PF00005">
    <property type="entry name" value="ABC_tran"/>
    <property type="match status" value="1"/>
</dbReference>
<proteinExistence type="predicted"/>
<gene>
    <name evidence="5" type="ORF">MESINF_0003</name>
</gene>
<sequence length="320" mass="36728">MKIVNVENLQKNYTVYQRKGLLREKRIIRALQNISFTVNRGEFLGYIGPNGAGKSTTIKILTGIMTPDGGSAIVDGMVPYRERKRYVKKIGVVFGQKTQLWWDLPVRDTYTLLKAIYGVPESRFKEQINYLSDHLELEEIMDRPVRQLSLGQRMRAELAAALVHDPELLFLDEPTIGLDIVSKHRVLQFLRELHSRGKTIFLTTHDLKDIEALCQEILIINHGSLVYKGTLEGLKVMVKLPRVLRIQLREGAFSLDGRGAEFIERYAARYDPKIGIIDVELSGAFRPANVAREFMQVMEIEDFRITDPSIEDVVRIIYRK</sequence>
<dbReference type="InterPro" id="IPR027417">
    <property type="entry name" value="P-loop_NTPase"/>
</dbReference>
<dbReference type="Gene3D" id="3.40.50.300">
    <property type="entry name" value="P-loop containing nucleotide triphosphate hydrolases"/>
    <property type="match status" value="1"/>
</dbReference>
<evidence type="ECO:0000256" key="3">
    <source>
        <dbReference type="ARBA" id="ARBA00022840"/>
    </source>
</evidence>
<protein>
    <submittedName>
        <fullName evidence="5">ABC transporter related</fullName>
    </submittedName>
</protein>
<dbReference type="GO" id="GO:0005524">
    <property type="term" value="F:ATP binding"/>
    <property type="evidence" value="ECO:0007669"/>
    <property type="project" value="UniProtKB-KW"/>
</dbReference>
<dbReference type="RefSeq" id="WP_169697929.1">
    <property type="nucleotide sequence ID" value="NZ_LS974202.1"/>
</dbReference>
<accession>A0A7Z7LCE9</accession>
<evidence type="ECO:0000256" key="1">
    <source>
        <dbReference type="ARBA" id="ARBA00022448"/>
    </source>
</evidence>
<dbReference type="Proteomes" id="UP000250796">
    <property type="component" value="Chromosome MESINF"/>
</dbReference>
<dbReference type="AlphaFoldDB" id="A0A7Z7LCE9"/>
<dbReference type="InterPro" id="IPR003439">
    <property type="entry name" value="ABC_transporter-like_ATP-bd"/>
</dbReference>
<evidence type="ECO:0000256" key="2">
    <source>
        <dbReference type="ARBA" id="ARBA00022741"/>
    </source>
</evidence>